<feature type="region of interest" description="Disordered" evidence="1">
    <location>
        <begin position="468"/>
        <end position="488"/>
    </location>
</feature>
<organism evidence="2 3">
    <name type="scientific">Tribonema minus</name>
    <dbReference type="NCBI Taxonomy" id="303371"/>
    <lineage>
        <taxon>Eukaryota</taxon>
        <taxon>Sar</taxon>
        <taxon>Stramenopiles</taxon>
        <taxon>Ochrophyta</taxon>
        <taxon>PX clade</taxon>
        <taxon>Xanthophyceae</taxon>
        <taxon>Tribonematales</taxon>
        <taxon>Tribonemataceae</taxon>
        <taxon>Tribonema</taxon>
    </lineage>
</organism>
<dbReference type="Gene3D" id="1.10.443.30">
    <property type="entry name" value="Telomere resolvase"/>
    <property type="match status" value="1"/>
</dbReference>
<evidence type="ECO:0000313" key="2">
    <source>
        <dbReference type="EMBL" id="KAG5187200.1"/>
    </source>
</evidence>
<sequence length="515" mass="57504">MPVDPPADLPPSLLLMPPVELLMELLMELSVELLMELLMELSVELLMELSYILFWDSLEGDERTRAALNEYCRTIAVEQSSAAELYDLVVETMQGHEDFTLLRPVVEEWTRGKQIAYNEHVVPMDACYKKARATAKAEKTKTQFNKWNAHADQKETREAIKQKQIEFGAYADNTLKMIVSQVSGFMEPGSHLKLFWSGKGDDGLSLSLYRDSATKSDKTARERQTGEVLEYDFGPMLRYSMDVMDELPGINEVVHATTLVTFRRSVEILDPNFQYRDGPDDDNCVIISQLAKQPDGTQTEFKIELLCTRERFYRGLRYVRENCDGTTKKSRHLIRNRVNNMMAASTYRFADFAALVEQRFHRKYTMHINRHIGVAIHAAFKGDEFLVQNARELLGHRNVKSSLAYADMRHVPCIVIVPPPADGSDDDEDEVENTGDQAGEAAAAAPGDEVGEAAAAATAAAEAAAATAAAEDSVTPRKRSHADSHSEEVGAAAALLMLNANKKPCTGDIVRRHTD</sequence>
<evidence type="ECO:0000256" key="1">
    <source>
        <dbReference type="SAM" id="MobiDB-lite"/>
    </source>
</evidence>
<dbReference type="EMBL" id="JAFCMP010000092">
    <property type="protein sequence ID" value="KAG5187200.1"/>
    <property type="molecule type" value="Genomic_DNA"/>
</dbReference>
<feature type="compositionally biased region" description="Acidic residues" evidence="1">
    <location>
        <begin position="423"/>
        <end position="433"/>
    </location>
</feature>
<evidence type="ECO:0000313" key="3">
    <source>
        <dbReference type="Proteomes" id="UP000664859"/>
    </source>
</evidence>
<feature type="region of interest" description="Disordered" evidence="1">
    <location>
        <begin position="419"/>
        <end position="451"/>
    </location>
</feature>
<dbReference type="AlphaFoldDB" id="A0A835Z561"/>
<feature type="compositionally biased region" description="Low complexity" evidence="1">
    <location>
        <begin position="438"/>
        <end position="451"/>
    </location>
</feature>
<keyword evidence="3" id="KW-1185">Reference proteome</keyword>
<proteinExistence type="predicted"/>
<name>A0A835Z561_9STRA</name>
<reference evidence="2" key="1">
    <citation type="submission" date="2021-02" db="EMBL/GenBank/DDBJ databases">
        <title>First Annotated Genome of the Yellow-green Alga Tribonema minus.</title>
        <authorList>
            <person name="Mahan K.M."/>
        </authorList>
    </citation>
    <scope>NUCLEOTIDE SEQUENCE</scope>
    <source>
        <strain evidence="2">UTEX B ZZ1240</strain>
    </source>
</reference>
<comment type="caution">
    <text evidence="2">The sequence shown here is derived from an EMBL/GenBank/DDBJ whole genome shotgun (WGS) entry which is preliminary data.</text>
</comment>
<protein>
    <submittedName>
        <fullName evidence="2">Uncharacterized protein</fullName>
    </submittedName>
</protein>
<dbReference type="Proteomes" id="UP000664859">
    <property type="component" value="Unassembled WGS sequence"/>
</dbReference>
<accession>A0A835Z561</accession>
<gene>
    <name evidence="2" type="ORF">JKP88DRAFT_288224</name>
</gene>
<dbReference type="InterPro" id="IPR038280">
    <property type="entry name" value="ResT/TelK_cat_sf"/>
</dbReference>